<proteinExistence type="predicted"/>
<evidence type="ECO:0000313" key="2">
    <source>
        <dbReference type="EMBL" id="MBP2373049.1"/>
    </source>
</evidence>
<dbReference type="EMBL" id="JAGIOE010000001">
    <property type="protein sequence ID" value="MBP2373049.1"/>
    <property type="molecule type" value="Genomic_DNA"/>
</dbReference>
<dbReference type="Pfam" id="PF13510">
    <property type="entry name" value="Fer2_4"/>
    <property type="match status" value="1"/>
</dbReference>
<dbReference type="InterPro" id="IPR036010">
    <property type="entry name" value="2Fe-2S_ferredoxin-like_sf"/>
</dbReference>
<dbReference type="InterPro" id="IPR042204">
    <property type="entry name" value="2Fe-2S-bd_N"/>
</dbReference>
<keyword evidence="3" id="KW-1185">Reference proteome</keyword>
<protein>
    <submittedName>
        <fullName evidence="2">Molibdopterin-dependent oxidoreductase YjgC</fullName>
    </submittedName>
</protein>
<evidence type="ECO:0000256" key="1">
    <source>
        <dbReference type="ARBA" id="ARBA00023002"/>
    </source>
</evidence>
<gene>
    <name evidence="2" type="ORF">JOF46_000961</name>
</gene>
<name>A0ABS4WA28_9MICC</name>
<dbReference type="Gene3D" id="3.10.20.440">
    <property type="entry name" value="2Fe-2S iron-sulphur cluster binding domain, sarcosine oxidase, alpha subunit, N-terminal domain"/>
    <property type="match status" value="1"/>
</dbReference>
<dbReference type="RefSeq" id="WP_209906280.1">
    <property type="nucleotide sequence ID" value="NZ_BAAAMI010000019.1"/>
</dbReference>
<accession>A0ABS4WA28</accession>
<sequence>MSTTPQRITVTLNATEIRADAGQSVGAVLMGQGIKAWRTTRNEGKPRGLFCGIGACYDCLITIDGQPNQRACMVEARDSMNIEGDFDA</sequence>
<dbReference type="Proteomes" id="UP000766570">
    <property type="component" value="Unassembled WGS sequence"/>
</dbReference>
<reference evidence="2 3" key="1">
    <citation type="submission" date="2021-03" db="EMBL/GenBank/DDBJ databases">
        <title>Sequencing the genomes of 1000 actinobacteria strains.</title>
        <authorList>
            <person name="Klenk H.-P."/>
        </authorList>
    </citation>
    <scope>NUCLEOTIDE SEQUENCE [LARGE SCALE GENOMIC DNA]</scope>
    <source>
        <strain evidence="2 3">DSM 15454</strain>
    </source>
</reference>
<organism evidence="2 3">
    <name type="scientific">Paeniglutamicibacter psychrophenolicus</name>
    <dbReference type="NCBI Taxonomy" id="257454"/>
    <lineage>
        <taxon>Bacteria</taxon>
        <taxon>Bacillati</taxon>
        <taxon>Actinomycetota</taxon>
        <taxon>Actinomycetes</taxon>
        <taxon>Micrococcales</taxon>
        <taxon>Micrococcaceae</taxon>
        <taxon>Paeniglutamicibacter</taxon>
    </lineage>
</organism>
<comment type="caution">
    <text evidence="2">The sequence shown here is derived from an EMBL/GenBank/DDBJ whole genome shotgun (WGS) entry which is preliminary data.</text>
</comment>
<keyword evidence="1" id="KW-0560">Oxidoreductase</keyword>
<evidence type="ECO:0000313" key="3">
    <source>
        <dbReference type="Proteomes" id="UP000766570"/>
    </source>
</evidence>
<dbReference type="SUPFAM" id="SSF54292">
    <property type="entry name" value="2Fe-2S ferredoxin-like"/>
    <property type="match status" value="1"/>
</dbReference>